<dbReference type="Gene3D" id="3.30.450.20">
    <property type="entry name" value="PAS domain"/>
    <property type="match status" value="2"/>
</dbReference>
<dbReference type="InterPro" id="IPR000700">
    <property type="entry name" value="PAS-assoc_C"/>
</dbReference>
<dbReference type="Pfam" id="PF00990">
    <property type="entry name" value="GGDEF"/>
    <property type="match status" value="1"/>
</dbReference>
<gene>
    <name evidence="4" type="ORF">FIV34_10045</name>
</gene>
<dbReference type="PROSITE" id="PS50887">
    <property type="entry name" value="GGDEF"/>
    <property type="match status" value="1"/>
</dbReference>
<dbReference type="RefSeq" id="WP_139982248.1">
    <property type="nucleotide sequence ID" value="NZ_CP041046.1"/>
</dbReference>
<dbReference type="SMART" id="SM00086">
    <property type="entry name" value="PAC"/>
    <property type="match status" value="2"/>
</dbReference>
<dbReference type="Pfam" id="PF08448">
    <property type="entry name" value="PAS_4"/>
    <property type="match status" value="1"/>
</dbReference>
<dbReference type="SMART" id="SM00267">
    <property type="entry name" value="GGDEF"/>
    <property type="match status" value="1"/>
</dbReference>
<dbReference type="NCBIfam" id="TIGR00229">
    <property type="entry name" value="sensory_box"/>
    <property type="match status" value="1"/>
</dbReference>
<dbReference type="CDD" id="cd01949">
    <property type="entry name" value="GGDEF"/>
    <property type="match status" value="1"/>
</dbReference>
<dbReference type="NCBIfam" id="TIGR00254">
    <property type="entry name" value="GGDEF"/>
    <property type="match status" value="1"/>
</dbReference>
<dbReference type="AlphaFoldDB" id="A0A4Y5Z341"/>
<dbReference type="InterPro" id="IPR043128">
    <property type="entry name" value="Rev_trsase/Diguanyl_cyclase"/>
</dbReference>
<keyword evidence="5" id="KW-1185">Reference proteome</keyword>
<evidence type="ECO:0000313" key="4">
    <source>
        <dbReference type="EMBL" id="QDE39517.1"/>
    </source>
</evidence>
<evidence type="ECO:0000259" key="3">
    <source>
        <dbReference type="PROSITE" id="PS50887"/>
    </source>
</evidence>
<proteinExistence type="predicted"/>
<dbReference type="Proteomes" id="UP000316093">
    <property type="component" value="Chromosome"/>
</dbReference>
<evidence type="ECO:0000313" key="5">
    <source>
        <dbReference type="Proteomes" id="UP000316093"/>
    </source>
</evidence>
<feature type="domain" description="GGDEF" evidence="3">
    <location>
        <begin position="297"/>
        <end position="412"/>
    </location>
</feature>
<dbReference type="CDD" id="cd00130">
    <property type="entry name" value="PAS"/>
    <property type="match status" value="1"/>
</dbReference>
<reference evidence="4 5" key="1">
    <citation type="submission" date="2019-06" db="EMBL/GenBank/DDBJ databases">
        <title>A complete genome sequence for Luteibacter pinisoli MAH-14.</title>
        <authorList>
            <person name="Baltrus D.A."/>
        </authorList>
    </citation>
    <scope>NUCLEOTIDE SEQUENCE [LARGE SCALE GENOMIC DNA]</scope>
    <source>
        <strain evidence="4 5">MAH-14</strain>
    </source>
</reference>
<protein>
    <submittedName>
        <fullName evidence="4">Diguanylate cyclase</fullName>
    </submittedName>
</protein>
<dbReference type="EMBL" id="CP041046">
    <property type="protein sequence ID" value="QDE39517.1"/>
    <property type="molecule type" value="Genomic_DNA"/>
</dbReference>
<dbReference type="PANTHER" id="PTHR44757:SF2">
    <property type="entry name" value="BIOFILM ARCHITECTURE MAINTENANCE PROTEIN MBAA"/>
    <property type="match status" value="1"/>
</dbReference>
<dbReference type="SMART" id="SM00091">
    <property type="entry name" value="PAS"/>
    <property type="match status" value="1"/>
</dbReference>
<dbReference type="Gene3D" id="3.30.70.270">
    <property type="match status" value="1"/>
</dbReference>
<dbReference type="KEGG" id="lpy:FIV34_10045"/>
<feature type="domain" description="PAC" evidence="2">
    <location>
        <begin position="96"/>
        <end position="147"/>
    </location>
</feature>
<dbReference type="PROSITE" id="PS50113">
    <property type="entry name" value="PAC"/>
    <property type="match status" value="1"/>
</dbReference>
<dbReference type="Pfam" id="PF13426">
    <property type="entry name" value="PAS_9"/>
    <property type="match status" value="1"/>
</dbReference>
<organism evidence="4 5">
    <name type="scientific">Luteibacter pinisoli</name>
    <dbReference type="NCBI Taxonomy" id="2589080"/>
    <lineage>
        <taxon>Bacteria</taxon>
        <taxon>Pseudomonadati</taxon>
        <taxon>Pseudomonadota</taxon>
        <taxon>Gammaproteobacteria</taxon>
        <taxon>Lysobacterales</taxon>
        <taxon>Rhodanobacteraceae</taxon>
        <taxon>Luteibacter</taxon>
    </lineage>
</organism>
<dbReference type="InterPro" id="IPR029787">
    <property type="entry name" value="Nucleotide_cyclase"/>
</dbReference>
<dbReference type="InterPro" id="IPR001610">
    <property type="entry name" value="PAC"/>
</dbReference>
<dbReference type="PANTHER" id="PTHR44757">
    <property type="entry name" value="DIGUANYLATE CYCLASE DGCP"/>
    <property type="match status" value="1"/>
</dbReference>
<dbReference type="PROSITE" id="PS50112">
    <property type="entry name" value="PAS"/>
    <property type="match status" value="1"/>
</dbReference>
<accession>A0A4Y5Z341</accession>
<dbReference type="SUPFAM" id="SSF55785">
    <property type="entry name" value="PYP-like sensor domain (PAS domain)"/>
    <property type="match status" value="2"/>
</dbReference>
<dbReference type="InterPro" id="IPR052155">
    <property type="entry name" value="Biofilm_reg_signaling"/>
</dbReference>
<dbReference type="InterPro" id="IPR013656">
    <property type="entry name" value="PAS_4"/>
</dbReference>
<feature type="domain" description="PAS" evidence="1">
    <location>
        <begin position="148"/>
        <end position="218"/>
    </location>
</feature>
<dbReference type="OrthoDB" id="8573350at2"/>
<evidence type="ECO:0000259" key="1">
    <source>
        <dbReference type="PROSITE" id="PS50112"/>
    </source>
</evidence>
<dbReference type="InterPro" id="IPR000014">
    <property type="entry name" value="PAS"/>
</dbReference>
<sequence>MAEPVDLSLPAAHADAGTVQALQDVIDRIGQVAGVGGWQLNLADGVLTWTAQTCRIHDQPIDHVPTLEEAISYYSPEVRAVLEAAILRGIEHGEGWDLELPLQTAAGRAIWVRAQGTVEQQRGKASRLIGTLQDITERRRDIDALIASERRFRSLFTYSLGLICTHDVHGVLLSVNPAACQSLGFAMTELVDRPLADLMPVADAQQVPAYLARILSRGSDEGRLRFLAADGSVRVWQYRNVVDVSDGETVILGHAQDITDQVLQEQRLRESAVRDALTGCYNRRYLAETMALGGFGERWACVAIDLDGFKVINDTHGHAQGDDVLVRMAAFFREHIRDQDQLLRLGGDEFLIMQPQATAEDALACVERLAAAHNAPCAFTAGVAEHRVGRTMEATLAEADADLYRLRRHRRR</sequence>
<name>A0A4Y5Z341_9GAMM</name>
<dbReference type="SUPFAM" id="SSF55073">
    <property type="entry name" value="Nucleotide cyclase"/>
    <property type="match status" value="1"/>
</dbReference>
<evidence type="ECO:0000259" key="2">
    <source>
        <dbReference type="PROSITE" id="PS50113"/>
    </source>
</evidence>
<dbReference type="InterPro" id="IPR035965">
    <property type="entry name" value="PAS-like_dom_sf"/>
</dbReference>
<dbReference type="InterPro" id="IPR000160">
    <property type="entry name" value="GGDEF_dom"/>
</dbReference>